<dbReference type="AlphaFoldDB" id="A0AAV2TE95"/>
<reference evidence="3" key="1">
    <citation type="submission" date="2024-06" db="EMBL/GenBank/DDBJ databases">
        <authorList>
            <person name="Liu X."/>
            <person name="Lenzi L."/>
            <person name="Haldenby T S."/>
            <person name="Uol C."/>
        </authorList>
    </citation>
    <scope>NUCLEOTIDE SEQUENCE</scope>
</reference>
<protein>
    <recommendedName>
        <fullName evidence="5">Coiled-coil domain-containing protein 13</fullName>
    </recommendedName>
</protein>
<evidence type="ECO:0000256" key="2">
    <source>
        <dbReference type="SAM" id="MobiDB-lite"/>
    </source>
</evidence>
<dbReference type="PANTHER" id="PTHR31935:SF1">
    <property type="entry name" value="COILED-COIL DOMAIN-CONTAINING PROTEIN 13"/>
    <property type="match status" value="1"/>
</dbReference>
<evidence type="ECO:0000313" key="3">
    <source>
        <dbReference type="EMBL" id="CAL5134778.1"/>
    </source>
</evidence>
<dbReference type="InterPro" id="IPR038929">
    <property type="entry name" value="CCDC13"/>
</dbReference>
<sequence>MDKYPQNRRPFGVQDELEFGQSSSSEEELQKEDVPSKINNESNSADYAFMTHNAKFVLHGTRKNVIEENKGMESMKIVYLSKRIRELLACLNAEKSKSERLAQKISALESQLQESTSVVSGNFNSDEEKRQQIKATQEKLTKAESAISVLKNQNHMLLSELKTAKIILERETGEEIPNLNVWLRNIRSDASMEALEKNGIFPTWRGRQQQIFLLKDRVRLLESKLADRTGRSGPRGLRSNLTKSCEEISGATSLGLEDVCYSDTDRYNKRSAGSNETDELVKPRTCATQMQLQRENDTLKAELELFKNKFSNSRTIEKGVKQDLKEARQQVRWLVGKGKNDDELIKSLVERNSQMQSEAKDVGAKLTTLEASLRAKTDECTSLEMQRKAEVVKLQEIIAEKEDKIKELEKSLSAPRRDCEKDSVRREDKCNLRTRRSGSDDDRVHTPDSSGDKGNEGDLAKQLSIITIERDGLRKLIHSMEDRQQKLLDANQKLELTCTTMRHKLGDAAQPFTKTPRMCNNHAPSKATGAEQIKQENPQSVEFLCTKDFLQKTISNAGLTASASTLVSKRMQQLQSALSASRDEVQALESKTQKIATARKEDFTILAQIVKDIRDSVANEG</sequence>
<dbReference type="Proteomes" id="UP001497525">
    <property type="component" value="Unassembled WGS sequence"/>
</dbReference>
<evidence type="ECO:0000313" key="4">
    <source>
        <dbReference type="Proteomes" id="UP001497525"/>
    </source>
</evidence>
<evidence type="ECO:0000256" key="1">
    <source>
        <dbReference type="SAM" id="Coils"/>
    </source>
</evidence>
<proteinExistence type="predicted"/>
<evidence type="ECO:0008006" key="5">
    <source>
        <dbReference type="Google" id="ProtNLM"/>
    </source>
</evidence>
<dbReference type="PANTHER" id="PTHR31935">
    <property type="entry name" value="COILED-COIL DOMAIN-CONTAINING PROTEIN 13"/>
    <property type="match status" value="1"/>
</dbReference>
<feature type="region of interest" description="Disordered" evidence="2">
    <location>
        <begin position="1"/>
        <end position="40"/>
    </location>
</feature>
<feature type="coiled-coil region" evidence="1">
    <location>
        <begin position="91"/>
        <end position="153"/>
    </location>
</feature>
<feature type="region of interest" description="Disordered" evidence="2">
    <location>
        <begin position="430"/>
        <end position="458"/>
    </location>
</feature>
<dbReference type="EMBL" id="CAXLJL010000223">
    <property type="protein sequence ID" value="CAL5134778.1"/>
    <property type="molecule type" value="Genomic_DNA"/>
</dbReference>
<name>A0AAV2TE95_CALDB</name>
<gene>
    <name evidence="3" type="ORF">CDAUBV1_LOCUS8739</name>
</gene>
<keyword evidence="1" id="KW-0175">Coiled coil</keyword>
<accession>A0AAV2TE95</accession>
<comment type="caution">
    <text evidence="3">The sequence shown here is derived from an EMBL/GenBank/DDBJ whole genome shotgun (WGS) entry which is preliminary data.</text>
</comment>
<organism evidence="3 4">
    <name type="scientific">Calicophoron daubneyi</name>
    <name type="common">Rumen fluke</name>
    <name type="synonym">Paramphistomum daubneyi</name>
    <dbReference type="NCBI Taxonomy" id="300641"/>
    <lineage>
        <taxon>Eukaryota</taxon>
        <taxon>Metazoa</taxon>
        <taxon>Spiralia</taxon>
        <taxon>Lophotrochozoa</taxon>
        <taxon>Platyhelminthes</taxon>
        <taxon>Trematoda</taxon>
        <taxon>Digenea</taxon>
        <taxon>Plagiorchiida</taxon>
        <taxon>Pronocephalata</taxon>
        <taxon>Paramphistomoidea</taxon>
        <taxon>Paramphistomidae</taxon>
        <taxon>Calicophoron</taxon>
    </lineage>
</organism>